<proteinExistence type="predicted"/>
<name>A0ACB8EVS9_9SAUR</name>
<gene>
    <name evidence="1" type="primary">SEMA6A_1</name>
    <name evidence="1" type="ORF">K3G42_008616</name>
</gene>
<dbReference type="Proteomes" id="UP000827872">
    <property type="component" value="Linkage Group LG15"/>
</dbReference>
<evidence type="ECO:0000313" key="2">
    <source>
        <dbReference type="Proteomes" id="UP000827872"/>
    </source>
</evidence>
<reference evidence="1" key="1">
    <citation type="submission" date="2021-08" db="EMBL/GenBank/DDBJ databases">
        <title>The first chromosome-level gecko genome reveals the dynamic sex chromosomes of Neotropical dwarf geckos (Sphaerodactylidae: Sphaerodactylus).</title>
        <authorList>
            <person name="Pinto B.J."/>
            <person name="Keating S.E."/>
            <person name="Gamble T."/>
        </authorList>
    </citation>
    <scope>NUCLEOTIDE SEQUENCE</scope>
    <source>
        <strain evidence="1">TG3544</strain>
    </source>
</reference>
<organism evidence="1 2">
    <name type="scientific">Sphaerodactylus townsendi</name>
    <dbReference type="NCBI Taxonomy" id="933632"/>
    <lineage>
        <taxon>Eukaryota</taxon>
        <taxon>Metazoa</taxon>
        <taxon>Chordata</taxon>
        <taxon>Craniata</taxon>
        <taxon>Vertebrata</taxon>
        <taxon>Euteleostomi</taxon>
        <taxon>Lepidosauria</taxon>
        <taxon>Squamata</taxon>
        <taxon>Bifurcata</taxon>
        <taxon>Gekkota</taxon>
        <taxon>Sphaerodactylidae</taxon>
        <taxon>Sphaerodactylus</taxon>
    </lineage>
</organism>
<accession>A0ACB8EVS9</accession>
<dbReference type="EMBL" id="CM037628">
    <property type="protein sequence ID" value="KAH7996618.1"/>
    <property type="molecule type" value="Genomic_DNA"/>
</dbReference>
<evidence type="ECO:0000313" key="1">
    <source>
        <dbReference type="EMBL" id="KAH7996618.1"/>
    </source>
</evidence>
<keyword evidence="2" id="KW-1185">Reference proteome</keyword>
<protein>
    <submittedName>
        <fullName evidence="1">Semaphorin-6A</fullName>
    </submittedName>
</protein>
<comment type="caution">
    <text evidence="1">The sequence shown here is derived from an EMBL/GenBank/DDBJ whole genome shotgun (WGS) entry which is preliminary data.</text>
</comment>
<sequence>MEFKAARVYGTSGHALHPGKRHPIINDYRRCEDCSGILLTPYRGSPAKQNKTQKNPSPKDNVYTVDMDTSHTGEIYFTKKLTWEPSEANKLKCKVFGQSEDLCHNFIKVLIRKNDDTLFICGTDAFDPSCRNFKVNTLEMTGERISGKGRCPFDPKDSNVALYAGGYLYSGTASDIHSSDSLIYRSLGPSPSLRTAKQDSKWLKDSKFIHVVDYGDYMYFFFREVAVEVHIEGELVVSRVARVCKNDMGGTMAFLDKHWTSFLKAQLKCLIPSALNFHFDLLQGVTDVVQIQGRDVVFATFTTSEFR</sequence>